<evidence type="ECO:0008006" key="5">
    <source>
        <dbReference type="Google" id="ProtNLM"/>
    </source>
</evidence>
<sequence>MGTDIDTAEESAEGADPGPLTTAYRTVTPGYRSRSDDEMNAIGWAVFIGMLALLFPLLPFVAIVWLVSKGIDAITGSDDADAEEI</sequence>
<keyword evidence="2" id="KW-0472">Membrane</keyword>
<keyword evidence="4" id="KW-1185">Reference proteome</keyword>
<dbReference type="GeneID" id="67211672"/>
<gene>
    <name evidence="3" type="ORF">ACFFOL_16100</name>
</gene>
<name>A0ABD5MUM3_9EURY</name>
<feature type="transmembrane region" description="Helical" evidence="2">
    <location>
        <begin position="41"/>
        <end position="67"/>
    </location>
</feature>
<feature type="compositionally biased region" description="Acidic residues" evidence="1">
    <location>
        <begin position="1"/>
        <end position="13"/>
    </location>
</feature>
<proteinExistence type="predicted"/>
<feature type="region of interest" description="Disordered" evidence="1">
    <location>
        <begin position="1"/>
        <end position="23"/>
    </location>
</feature>
<dbReference type="Pfam" id="PF24379">
    <property type="entry name" value="DUF7535"/>
    <property type="match status" value="1"/>
</dbReference>
<reference evidence="3" key="1">
    <citation type="submission" date="2024-09" db="EMBL/GenBank/DDBJ databases">
        <authorList>
            <person name="Sun Q."/>
        </authorList>
    </citation>
    <scope>NUCLEOTIDE SEQUENCE [LARGE SCALE GENOMIC DNA]</scope>
    <source>
        <strain evidence="3">JCM 31273</strain>
    </source>
</reference>
<keyword evidence="2" id="KW-0812">Transmembrane</keyword>
<accession>A0ABD5MUM3</accession>
<organism evidence="3 4">
    <name type="scientific">Halobaculum roseum</name>
    <dbReference type="NCBI Taxonomy" id="2175149"/>
    <lineage>
        <taxon>Archaea</taxon>
        <taxon>Methanobacteriati</taxon>
        <taxon>Methanobacteriota</taxon>
        <taxon>Stenosarchaea group</taxon>
        <taxon>Halobacteria</taxon>
        <taxon>Halobacteriales</taxon>
        <taxon>Haloferacaceae</taxon>
        <taxon>Halobaculum</taxon>
    </lineage>
</organism>
<evidence type="ECO:0000313" key="3">
    <source>
        <dbReference type="EMBL" id="MFB9825692.1"/>
    </source>
</evidence>
<protein>
    <recommendedName>
        <fullName evidence="5">DUF4190 domain-containing protein</fullName>
    </recommendedName>
</protein>
<evidence type="ECO:0000313" key="4">
    <source>
        <dbReference type="Proteomes" id="UP001589595"/>
    </source>
</evidence>
<keyword evidence="2" id="KW-1133">Transmembrane helix</keyword>
<dbReference type="EMBL" id="JBHMAJ010000010">
    <property type="protein sequence ID" value="MFB9825692.1"/>
    <property type="molecule type" value="Genomic_DNA"/>
</dbReference>
<evidence type="ECO:0000256" key="1">
    <source>
        <dbReference type="SAM" id="MobiDB-lite"/>
    </source>
</evidence>
<dbReference type="InterPro" id="IPR055957">
    <property type="entry name" value="DUF7535"/>
</dbReference>
<comment type="caution">
    <text evidence="3">The sequence shown here is derived from an EMBL/GenBank/DDBJ whole genome shotgun (WGS) entry which is preliminary data.</text>
</comment>
<dbReference type="AlphaFoldDB" id="A0ABD5MUM3"/>
<dbReference type="RefSeq" id="WP_225935119.1">
    <property type="nucleotide sequence ID" value="NZ_CP082286.1"/>
</dbReference>
<dbReference type="Proteomes" id="UP001589595">
    <property type="component" value="Unassembled WGS sequence"/>
</dbReference>
<evidence type="ECO:0000256" key="2">
    <source>
        <dbReference type="SAM" id="Phobius"/>
    </source>
</evidence>